<dbReference type="EMBL" id="JAAALK010000081">
    <property type="protein sequence ID" value="KAG8089039.1"/>
    <property type="molecule type" value="Genomic_DNA"/>
</dbReference>
<feature type="region of interest" description="Disordered" evidence="1">
    <location>
        <begin position="66"/>
        <end position="87"/>
    </location>
</feature>
<protein>
    <submittedName>
        <fullName evidence="2">Uncharacterized protein</fullName>
    </submittedName>
</protein>
<evidence type="ECO:0000313" key="3">
    <source>
        <dbReference type="Proteomes" id="UP000729402"/>
    </source>
</evidence>
<reference evidence="2" key="1">
    <citation type="journal article" date="2021" name="bioRxiv">
        <title>Whole Genome Assembly and Annotation of Northern Wild Rice, Zizania palustris L., Supports a Whole Genome Duplication in the Zizania Genus.</title>
        <authorList>
            <person name="Haas M."/>
            <person name="Kono T."/>
            <person name="Macchietto M."/>
            <person name="Millas R."/>
            <person name="McGilp L."/>
            <person name="Shao M."/>
            <person name="Duquette J."/>
            <person name="Hirsch C.N."/>
            <person name="Kimball J."/>
        </authorList>
    </citation>
    <scope>NUCLEOTIDE SEQUENCE</scope>
    <source>
        <tissue evidence="2">Fresh leaf tissue</tissue>
    </source>
</reference>
<accession>A0A8J6BKP5</accession>
<evidence type="ECO:0000313" key="2">
    <source>
        <dbReference type="EMBL" id="KAG8089039.1"/>
    </source>
</evidence>
<evidence type="ECO:0000256" key="1">
    <source>
        <dbReference type="SAM" id="MobiDB-lite"/>
    </source>
</evidence>
<organism evidence="2 3">
    <name type="scientific">Zizania palustris</name>
    <name type="common">Northern wild rice</name>
    <dbReference type="NCBI Taxonomy" id="103762"/>
    <lineage>
        <taxon>Eukaryota</taxon>
        <taxon>Viridiplantae</taxon>
        <taxon>Streptophyta</taxon>
        <taxon>Embryophyta</taxon>
        <taxon>Tracheophyta</taxon>
        <taxon>Spermatophyta</taxon>
        <taxon>Magnoliopsida</taxon>
        <taxon>Liliopsida</taxon>
        <taxon>Poales</taxon>
        <taxon>Poaceae</taxon>
        <taxon>BOP clade</taxon>
        <taxon>Oryzoideae</taxon>
        <taxon>Oryzeae</taxon>
        <taxon>Zizaniinae</taxon>
        <taxon>Zizania</taxon>
    </lineage>
</organism>
<sequence>MSSVGSAPREAMAVSRFPPLLLTPPMNMMLPLLPTPLTNMMLLLPLLLMPCLIILPMPPCLIVHPPPSMPKPGVTSKRSRITTAENF</sequence>
<dbReference type="AlphaFoldDB" id="A0A8J6BKP5"/>
<comment type="caution">
    <text evidence="2">The sequence shown here is derived from an EMBL/GenBank/DDBJ whole genome shotgun (WGS) entry which is preliminary data.</text>
</comment>
<gene>
    <name evidence="2" type="ORF">GUJ93_ZPchr0011g27776</name>
</gene>
<reference evidence="2" key="2">
    <citation type="submission" date="2021-02" db="EMBL/GenBank/DDBJ databases">
        <authorList>
            <person name="Kimball J.A."/>
            <person name="Haas M.W."/>
            <person name="Macchietto M."/>
            <person name="Kono T."/>
            <person name="Duquette J."/>
            <person name="Shao M."/>
        </authorList>
    </citation>
    <scope>NUCLEOTIDE SEQUENCE</scope>
    <source>
        <tissue evidence="2">Fresh leaf tissue</tissue>
    </source>
</reference>
<keyword evidence="3" id="KW-1185">Reference proteome</keyword>
<name>A0A8J6BKP5_ZIZPA</name>
<dbReference type="Proteomes" id="UP000729402">
    <property type="component" value="Unassembled WGS sequence"/>
</dbReference>
<proteinExistence type="predicted"/>